<dbReference type="RefSeq" id="WP_006789343.1">
    <property type="nucleotide sequence ID" value="NZ_JH417569.1"/>
</dbReference>
<proteinExistence type="predicted"/>
<gene>
    <name evidence="2" type="ORF">HMPREF0080_00360</name>
</gene>
<keyword evidence="1" id="KW-0472">Membrane</keyword>
<dbReference type="HOGENOM" id="CLU_181383_0_0_9"/>
<name>G9YFE8_9FIRM</name>
<keyword evidence="3" id="KW-1185">Reference proteome</keyword>
<accession>G9YFE8</accession>
<organism evidence="2 3">
    <name type="scientific">Anaeroglobus geminatus F0357</name>
    <dbReference type="NCBI Taxonomy" id="861450"/>
    <lineage>
        <taxon>Bacteria</taxon>
        <taxon>Bacillati</taxon>
        <taxon>Bacillota</taxon>
        <taxon>Negativicutes</taxon>
        <taxon>Veillonellales</taxon>
        <taxon>Veillonellaceae</taxon>
        <taxon>Anaeroglobus</taxon>
    </lineage>
</organism>
<keyword evidence="1" id="KW-0812">Transmembrane</keyword>
<evidence type="ECO:0000313" key="2">
    <source>
        <dbReference type="EMBL" id="EHM43115.1"/>
    </source>
</evidence>
<dbReference type="STRING" id="861450.HMPREF0080_00360"/>
<reference evidence="2 3" key="1">
    <citation type="submission" date="2011-08" db="EMBL/GenBank/DDBJ databases">
        <authorList>
            <person name="Weinstock G."/>
            <person name="Sodergren E."/>
            <person name="Clifton S."/>
            <person name="Fulton L."/>
            <person name="Fulton B."/>
            <person name="Courtney L."/>
            <person name="Fronick C."/>
            <person name="Harrison M."/>
            <person name="Strong C."/>
            <person name="Farmer C."/>
            <person name="Delahaunty K."/>
            <person name="Markovic C."/>
            <person name="Hall O."/>
            <person name="Minx P."/>
            <person name="Tomlinson C."/>
            <person name="Mitreva M."/>
            <person name="Hou S."/>
            <person name="Chen J."/>
            <person name="Wollam A."/>
            <person name="Pepin K.H."/>
            <person name="Johnson M."/>
            <person name="Bhonagiri V."/>
            <person name="Zhang X."/>
            <person name="Suruliraj S."/>
            <person name="Warren W."/>
            <person name="Chinwalla A."/>
            <person name="Mardis E.R."/>
            <person name="Wilson R.K."/>
        </authorList>
    </citation>
    <scope>NUCLEOTIDE SEQUENCE [LARGE SCALE GENOMIC DNA]</scope>
    <source>
        <strain evidence="2 3">F0357</strain>
    </source>
</reference>
<dbReference type="PANTHER" id="PTHR36443">
    <property type="entry name" value="BSR5223 PROTEIN"/>
    <property type="match status" value="1"/>
</dbReference>
<dbReference type="InterPro" id="IPR021320">
    <property type="entry name" value="DUF2905"/>
</dbReference>
<sequence length="71" mass="7605">MAKLLIFIGLICIAAGVIYHVADHTGISRFLGSLPGDIRITRGNTTFYFPVATSVVISIVASLVAAVFLRR</sequence>
<dbReference type="EMBL" id="AGCJ01000012">
    <property type="protein sequence ID" value="EHM43115.1"/>
    <property type="molecule type" value="Genomic_DNA"/>
</dbReference>
<dbReference type="Pfam" id="PF11146">
    <property type="entry name" value="DUF2905"/>
    <property type="match status" value="1"/>
</dbReference>
<protein>
    <recommendedName>
        <fullName evidence="4">DUF2905 domain-containing protein</fullName>
    </recommendedName>
</protein>
<feature type="transmembrane region" description="Helical" evidence="1">
    <location>
        <begin position="47"/>
        <end position="69"/>
    </location>
</feature>
<dbReference type="eggNOG" id="ENOG5032YVX">
    <property type="taxonomic scope" value="Bacteria"/>
</dbReference>
<evidence type="ECO:0008006" key="4">
    <source>
        <dbReference type="Google" id="ProtNLM"/>
    </source>
</evidence>
<dbReference type="AlphaFoldDB" id="G9YFE8"/>
<dbReference type="PANTHER" id="PTHR36443:SF1">
    <property type="entry name" value="BSR5223 PROTEIN"/>
    <property type="match status" value="1"/>
</dbReference>
<dbReference type="OrthoDB" id="9811610at2"/>
<comment type="caution">
    <text evidence="2">The sequence shown here is derived from an EMBL/GenBank/DDBJ whole genome shotgun (WGS) entry which is preliminary data.</text>
</comment>
<evidence type="ECO:0000313" key="3">
    <source>
        <dbReference type="Proteomes" id="UP000005481"/>
    </source>
</evidence>
<keyword evidence="1" id="KW-1133">Transmembrane helix</keyword>
<evidence type="ECO:0000256" key="1">
    <source>
        <dbReference type="SAM" id="Phobius"/>
    </source>
</evidence>
<dbReference type="Proteomes" id="UP000005481">
    <property type="component" value="Unassembled WGS sequence"/>
</dbReference>